<evidence type="ECO:0000259" key="1">
    <source>
        <dbReference type="Pfam" id="PF12728"/>
    </source>
</evidence>
<evidence type="ECO:0000313" key="3">
    <source>
        <dbReference type="Proteomes" id="UP000199249"/>
    </source>
</evidence>
<name>A0A1H3DQZ5_9BACT</name>
<sequence length="99" mass="11457">MNIEIPDTFLTQLQDKVLSTVLKALNQISTGSALADSPDTKRLYTKDEVCQQLGISKTTLTEWMKNGTVPFLRLGRRIYFKQDEVLQAGRNHEKYQRRR</sequence>
<dbReference type="InterPro" id="IPR041657">
    <property type="entry name" value="HTH_17"/>
</dbReference>
<dbReference type="Pfam" id="PF12728">
    <property type="entry name" value="HTH_17"/>
    <property type="match status" value="1"/>
</dbReference>
<organism evidence="2 3">
    <name type="scientific">Hymenobacter psychrophilus</name>
    <dbReference type="NCBI Taxonomy" id="651662"/>
    <lineage>
        <taxon>Bacteria</taxon>
        <taxon>Pseudomonadati</taxon>
        <taxon>Bacteroidota</taxon>
        <taxon>Cytophagia</taxon>
        <taxon>Cytophagales</taxon>
        <taxon>Hymenobacteraceae</taxon>
        <taxon>Hymenobacter</taxon>
    </lineage>
</organism>
<dbReference type="NCBIfam" id="TIGR01764">
    <property type="entry name" value="excise"/>
    <property type="match status" value="1"/>
</dbReference>
<dbReference type="OrthoDB" id="798073at2"/>
<dbReference type="InterPro" id="IPR010093">
    <property type="entry name" value="SinI_DNA-bd"/>
</dbReference>
<evidence type="ECO:0000313" key="2">
    <source>
        <dbReference type="EMBL" id="SDX68084.1"/>
    </source>
</evidence>
<dbReference type="EMBL" id="FNOV01000002">
    <property type="protein sequence ID" value="SDX68084.1"/>
    <property type="molecule type" value="Genomic_DNA"/>
</dbReference>
<keyword evidence="3" id="KW-1185">Reference proteome</keyword>
<dbReference type="SUPFAM" id="SSF46955">
    <property type="entry name" value="Putative DNA-binding domain"/>
    <property type="match status" value="1"/>
</dbReference>
<proteinExistence type="predicted"/>
<dbReference type="Proteomes" id="UP000199249">
    <property type="component" value="Unassembled WGS sequence"/>
</dbReference>
<dbReference type="InterPro" id="IPR009061">
    <property type="entry name" value="DNA-bd_dom_put_sf"/>
</dbReference>
<dbReference type="AlphaFoldDB" id="A0A1H3DQZ5"/>
<protein>
    <submittedName>
        <fullName evidence="2">DNA binding domain-containing protein, excisionase family</fullName>
    </submittedName>
</protein>
<feature type="domain" description="Helix-turn-helix" evidence="1">
    <location>
        <begin position="43"/>
        <end position="86"/>
    </location>
</feature>
<dbReference type="PANTHER" id="PTHR34585">
    <property type="match status" value="1"/>
</dbReference>
<dbReference type="PANTHER" id="PTHR34585:SF22">
    <property type="entry name" value="HELIX-TURN-HELIX DOMAIN-CONTAINING PROTEIN"/>
    <property type="match status" value="1"/>
</dbReference>
<accession>A0A1H3DQZ5</accession>
<dbReference type="RefSeq" id="WP_092738270.1">
    <property type="nucleotide sequence ID" value="NZ_FNOV01000002.1"/>
</dbReference>
<gene>
    <name evidence="2" type="ORF">SAMN04488069_102434</name>
</gene>
<reference evidence="3" key="1">
    <citation type="submission" date="2016-10" db="EMBL/GenBank/DDBJ databases">
        <authorList>
            <person name="Varghese N."/>
            <person name="Submissions S."/>
        </authorList>
    </citation>
    <scope>NUCLEOTIDE SEQUENCE [LARGE SCALE GENOMIC DNA]</scope>
    <source>
        <strain evidence="3">CGMCC 1.8975</strain>
    </source>
</reference>
<dbReference type="GO" id="GO:0003677">
    <property type="term" value="F:DNA binding"/>
    <property type="evidence" value="ECO:0007669"/>
    <property type="project" value="InterPro"/>
</dbReference>